<evidence type="ECO:0000256" key="4">
    <source>
        <dbReference type="PIRSR" id="PIRSR602678-1"/>
    </source>
</evidence>
<name>A0A0F4L5N5_9LACO</name>
<keyword evidence="4" id="KW-0479">Metal-binding</keyword>
<feature type="binding site" evidence="4">
    <location>
        <position position="264"/>
    </location>
    <ligand>
        <name>a divalent metal cation</name>
        <dbReference type="ChEBI" id="CHEBI:60240"/>
        <label>1</label>
    </ligand>
</feature>
<comment type="caution">
    <text evidence="5">The sequence shown here is derived from an EMBL/GenBank/DDBJ whole genome shotgun (WGS) entry which is preliminary data.</text>
</comment>
<dbReference type="InterPro" id="IPR002678">
    <property type="entry name" value="DUF34/NIF3"/>
</dbReference>
<dbReference type="GO" id="GO:0046872">
    <property type="term" value="F:metal ion binding"/>
    <property type="evidence" value="ECO:0007669"/>
    <property type="project" value="UniProtKB-KW"/>
</dbReference>
<dbReference type="InterPro" id="IPR036069">
    <property type="entry name" value="DUF34/NIF3_sf"/>
</dbReference>
<dbReference type="Proteomes" id="UP000033533">
    <property type="component" value="Unassembled WGS sequence"/>
</dbReference>
<dbReference type="RefSeq" id="WP_045928813.1">
    <property type="nucleotide sequence ID" value="NZ_JBHSZS010000027.1"/>
</dbReference>
<evidence type="ECO:0000256" key="1">
    <source>
        <dbReference type="ARBA" id="ARBA00006964"/>
    </source>
</evidence>
<accession>A0A0F4L5N5</accession>
<dbReference type="Pfam" id="PF01784">
    <property type="entry name" value="DUF34_NIF3"/>
    <property type="match status" value="1"/>
</dbReference>
<dbReference type="EMBL" id="JXBY01000029">
    <property type="protein sequence ID" value="KJY54157.1"/>
    <property type="molecule type" value="Genomic_DNA"/>
</dbReference>
<dbReference type="AlphaFoldDB" id="A0A0F4L5N5"/>
<sequence>MKIANVIDNLIQYERGEIDVKEFEGLEITGKLTKLGHDTDRDKILYGQKHLNDECTGVVTTCWPSVAVVEKAHEIGANLIICHEAMFWNHGDHTNWLKENHNETFAKKKELLDQYKIVVRRDHDHLHSGIPASESPDGWADGIFYGYAQELGWTKFMKNFNGIPFYFDFPVGTTARSISHHLLTKLHLNGCRIEGAPDTPVRKAIIPFHNLGDANETINLINKEKIDCILTMEMIDFTLAEYIRDSNMLGLNKTIVQIGHFNTEEAGMRYMEKWLPQAIKSLEIPVKFVQSGDMYHFISEN</sequence>
<dbReference type="SUPFAM" id="SSF102705">
    <property type="entry name" value="NIF3 (NGG1p interacting factor 3)-like"/>
    <property type="match status" value="1"/>
</dbReference>
<feature type="binding site" evidence="4">
    <location>
        <position position="83"/>
    </location>
    <ligand>
        <name>a divalent metal cation</name>
        <dbReference type="ChEBI" id="CHEBI:60240"/>
        <label>1</label>
    </ligand>
</feature>
<protein>
    <recommendedName>
        <fullName evidence="3">GTP cyclohydrolase 1 type 2 homolog</fullName>
    </recommendedName>
</protein>
<feature type="binding site" evidence="4">
    <location>
        <position position="260"/>
    </location>
    <ligand>
        <name>a divalent metal cation</name>
        <dbReference type="ChEBI" id="CHEBI:60240"/>
        <label>1</label>
    </ligand>
</feature>
<dbReference type="Gene3D" id="3.40.1390.30">
    <property type="entry name" value="NIF3 (NGG1p interacting factor 3)-like"/>
    <property type="match status" value="1"/>
</dbReference>
<comment type="similarity">
    <text evidence="1">Belongs to the GTP cyclohydrolase I type 2/NIF3 family.</text>
</comment>
<evidence type="ECO:0000256" key="2">
    <source>
        <dbReference type="ARBA" id="ARBA00011643"/>
    </source>
</evidence>
<dbReference type="STRING" id="1218493.JF76_18660"/>
<evidence type="ECO:0000313" key="5">
    <source>
        <dbReference type="EMBL" id="KJY54157.1"/>
    </source>
</evidence>
<gene>
    <name evidence="5" type="ORF">JF76_18660</name>
</gene>
<dbReference type="OrthoDB" id="1116574at2"/>
<evidence type="ECO:0000313" key="6">
    <source>
        <dbReference type="Proteomes" id="UP000033533"/>
    </source>
</evidence>
<dbReference type="PATRIC" id="fig|1218493.3.peg.1957"/>
<proteinExistence type="inferred from homology"/>
<comment type="subunit">
    <text evidence="2">Homohexamer.</text>
</comment>
<dbReference type="HOGENOM" id="CLU_089937_1_0_9"/>
<organism evidence="5 6">
    <name type="scientific">Lactobacillus kullabergensis</name>
    <dbReference type="NCBI Taxonomy" id="1218493"/>
    <lineage>
        <taxon>Bacteria</taxon>
        <taxon>Bacillati</taxon>
        <taxon>Bacillota</taxon>
        <taxon>Bacilli</taxon>
        <taxon>Lactobacillales</taxon>
        <taxon>Lactobacillaceae</taxon>
        <taxon>Lactobacillus</taxon>
    </lineage>
</organism>
<reference evidence="5 6" key="1">
    <citation type="submission" date="2014-12" db="EMBL/GenBank/DDBJ databases">
        <title>Comparative genomics of the lactic acid bacteria isolated from the honey bee gut.</title>
        <authorList>
            <person name="Ellegaard K.M."/>
            <person name="Tamarit D."/>
            <person name="Javelind E."/>
            <person name="Olofsson T."/>
            <person name="Andersson S.G."/>
            <person name="Vasquez A."/>
        </authorList>
    </citation>
    <scope>NUCLEOTIDE SEQUENCE [LARGE SCALE GENOMIC DNA]</scope>
    <source>
        <strain evidence="5 6">Biut2</strain>
    </source>
</reference>
<evidence type="ECO:0000256" key="3">
    <source>
        <dbReference type="ARBA" id="ARBA00022112"/>
    </source>
</evidence>